<dbReference type="CDD" id="cd15482">
    <property type="entry name" value="Sialidase_non-viral"/>
    <property type="match status" value="1"/>
</dbReference>
<dbReference type="Proteomes" id="UP001230496">
    <property type="component" value="Chromosome"/>
</dbReference>
<evidence type="ECO:0000256" key="1">
    <source>
        <dbReference type="ARBA" id="ARBA00004442"/>
    </source>
</evidence>
<dbReference type="PROSITE" id="PS51123">
    <property type="entry name" value="OMPA_2"/>
    <property type="match status" value="1"/>
</dbReference>
<evidence type="ECO:0000313" key="8">
    <source>
        <dbReference type="Proteomes" id="UP001230496"/>
    </source>
</evidence>
<dbReference type="PANTHER" id="PTHR30329">
    <property type="entry name" value="STATOR ELEMENT OF FLAGELLAR MOTOR COMPLEX"/>
    <property type="match status" value="1"/>
</dbReference>
<dbReference type="CDD" id="cd07185">
    <property type="entry name" value="OmpA_C-like"/>
    <property type="match status" value="1"/>
</dbReference>
<dbReference type="Pfam" id="PF00691">
    <property type="entry name" value="OmpA"/>
    <property type="match status" value="1"/>
</dbReference>
<dbReference type="SUPFAM" id="SSF82171">
    <property type="entry name" value="DPP6 N-terminal domain-like"/>
    <property type="match status" value="1"/>
</dbReference>
<dbReference type="Gene3D" id="2.60.120.560">
    <property type="entry name" value="Exo-inulinase, domain 1"/>
    <property type="match status" value="1"/>
</dbReference>
<dbReference type="InterPro" id="IPR050330">
    <property type="entry name" value="Bact_OuterMem_StrucFunc"/>
</dbReference>
<accession>A0AA51N9F5</accession>
<feature type="chain" id="PRO_5041414788" evidence="5">
    <location>
        <begin position="20"/>
        <end position="696"/>
    </location>
</feature>
<gene>
    <name evidence="7" type="ORF">QYS49_36900</name>
</gene>
<dbReference type="KEGG" id="msaa:QYS49_36900"/>
<keyword evidence="2 4" id="KW-0472">Membrane</keyword>
<sequence length="696" mass="78609">MKYFLLLLFGCTSPLFLSAQTHYLMQEDFTSPTFGWQFKSDSNAHYHYDGQRLRIDRSNKTDRFGTYTHLAINPEKDYKIEAMVMQTQGGNAGSYGIHWGSHYSSKSTFSFIINSSGSFNIYSSWGKRIKEFTAWRKSDAIRVKGQDNKLTIHKREETIFFSINEQEVAQIPASKVHFQGGRIGMVLNGDIGISVDYFHVLQDKPAINQLANKPKLIKEKLPKSINTKAQELNPIVSYDGKSLYFSRNEGDESAQEIWLSSLENEQWGAPVKLGFPLNTPGDNNVMGIATDNSKLLLSNTYAKDGLSLISNGYSMSEWQDDHWSIPEKVKISSYINSSNTAETSLSVTGKRMVLSLKTGYNEGMNDLYLSNYTSYIHSWSGPRTLGKVVNSFGNESAPFLAADGKTLYFSSEGHSGYGDMDIFMSRMLDDRGFEWSEPINLASEINTPNWDGYFTIPAHGNWAYMVSESDSAAQLDIYRVKLPEALKPDPVVLIKGRILDANTKEPLQAQLYFESLPKGRRQNAVKSNARDGSYQIILPYGKHYGYYTQLAGYLSTHGNIDLKEKENYQEITRDIYLSPLSEGSFISLNNVYFGQGSFEILEASYPELDRLIRLMRSSETMEIEIGGHTERRGSARLNKILSQDRADAVKAYIVQAGIEENRIKTKGYGSSKPVTDGKTEKERKQNRRVEYTILSL</sequence>
<evidence type="ECO:0000313" key="7">
    <source>
        <dbReference type="EMBL" id="WMN11023.1"/>
    </source>
</evidence>
<dbReference type="SUPFAM" id="SSF103088">
    <property type="entry name" value="OmpA-like"/>
    <property type="match status" value="1"/>
</dbReference>
<dbReference type="RefSeq" id="WP_308347734.1">
    <property type="nucleotide sequence ID" value="NZ_CP129971.1"/>
</dbReference>
<comment type="subcellular location">
    <subcellularLocation>
        <location evidence="1">Cell outer membrane</location>
    </subcellularLocation>
</comment>
<dbReference type="Gene3D" id="3.30.1330.60">
    <property type="entry name" value="OmpA-like domain"/>
    <property type="match status" value="1"/>
</dbReference>
<dbReference type="InterPro" id="IPR011659">
    <property type="entry name" value="WD40"/>
</dbReference>
<dbReference type="AlphaFoldDB" id="A0AA51N9F5"/>
<evidence type="ECO:0000256" key="5">
    <source>
        <dbReference type="SAM" id="SignalP"/>
    </source>
</evidence>
<dbReference type="InterPro" id="IPR006665">
    <property type="entry name" value="OmpA-like"/>
</dbReference>
<dbReference type="InterPro" id="IPR036737">
    <property type="entry name" value="OmpA-like_sf"/>
</dbReference>
<feature type="signal peptide" evidence="5">
    <location>
        <begin position="1"/>
        <end position="19"/>
    </location>
</feature>
<dbReference type="PANTHER" id="PTHR30329:SF21">
    <property type="entry name" value="LIPOPROTEIN YIAD-RELATED"/>
    <property type="match status" value="1"/>
</dbReference>
<organism evidence="7 8">
    <name type="scientific">Marivirga salinarum</name>
    <dbReference type="NCBI Taxonomy" id="3059078"/>
    <lineage>
        <taxon>Bacteria</taxon>
        <taxon>Pseudomonadati</taxon>
        <taxon>Bacteroidota</taxon>
        <taxon>Cytophagia</taxon>
        <taxon>Cytophagales</taxon>
        <taxon>Marivirgaceae</taxon>
        <taxon>Marivirga</taxon>
    </lineage>
</organism>
<dbReference type="InterPro" id="IPR006664">
    <property type="entry name" value="OMP_bac"/>
</dbReference>
<evidence type="ECO:0000256" key="2">
    <source>
        <dbReference type="ARBA" id="ARBA00023136"/>
    </source>
</evidence>
<evidence type="ECO:0000259" key="6">
    <source>
        <dbReference type="PROSITE" id="PS51123"/>
    </source>
</evidence>
<evidence type="ECO:0000256" key="3">
    <source>
        <dbReference type="ARBA" id="ARBA00023237"/>
    </source>
</evidence>
<dbReference type="GO" id="GO:0009279">
    <property type="term" value="C:cell outer membrane"/>
    <property type="evidence" value="ECO:0007669"/>
    <property type="project" value="UniProtKB-SubCell"/>
</dbReference>
<keyword evidence="5" id="KW-0732">Signal</keyword>
<name>A0AA51N9F5_9BACT</name>
<keyword evidence="3" id="KW-0998">Cell outer membrane</keyword>
<dbReference type="PRINTS" id="PR01021">
    <property type="entry name" value="OMPADOMAIN"/>
</dbReference>
<protein>
    <submittedName>
        <fullName evidence="7">OmpA family protein</fullName>
    </submittedName>
</protein>
<dbReference type="EMBL" id="CP129971">
    <property type="protein sequence ID" value="WMN11023.1"/>
    <property type="molecule type" value="Genomic_DNA"/>
</dbReference>
<dbReference type="Pfam" id="PF07676">
    <property type="entry name" value="PD40"/>
    <property type="match status" value="2"/>
</dbReference>
<proteinExistence type="predicted"/>
<reference evidence="7 8" key="1">
    <citation type="submission" date="2023-08" db="EMBL/GenBank/DDBJ databases">
        <title>Comparative genomics and taxonomic characterization of three novel marine species of genus Marivirga.</title>
        <authorList>
            <person name="Muhammad N."/>
            <person name="Kim S.-G."/>
        </authorList>
    </citation>
    <scope>NUCLEOTIDE SEQUENCE [LARGE SCALE GENOMIC DNA]</scope>
    <source>
        <strain evidence="7 8">BDSF4-3</strain>
    </source>
</reference>
<keyword evidence="8" id="KW-1185">Reference proteome</keyword>
<feature type="domain" description="OmpA-like" evidence="6">
    <location>
        <begin position="580"/>
        <end position="696"/>
    </location>
</feature>
<evidence type="ECO:0000256" key="4">
    <source>
        <dbReference type="PROSITE-ProRule" id="PRU00473"/>
    </source>
</evidence>